<protein>
    <recommendedName>
        <fullName evidence="3">Nucleotidyl transferase domain-containing protein</fullName>
    </recommendedName>
</protein>
<dbReference type="InterPro" id="IPR029044">
    <property type="entry name" value="Nucleotide-diphossugar_trans"/>
</dbReference>
<dbReference type="InterPro" id="IPR050065">
    <property type="entry name" value="GlmU-like"/>
</dbReference>
<accession>A0A1G2DIP0</accession>
<dbReference type="PANTHER" id="PTHR43584:SF8">
    <property type="entry name" value="N-ACETYLMURAMATE ALPHA-1-PHOSPHATE URIDYLYLTRANSFERASE"/>
    <property type="match status" value="1"/>
</dbReference>
<dbReference type="InterPro" id="IPR005835">
    <property type="entry name" value="NTP_transferase_dom"/>
</dbReference>
<dbReference type="PANTHER" id="PTHR43584">
    <property type="entry name" value="NUCLEOTIDYL TRANSFERASE"/>
    <property type="match status" value="1"/>
</dbReference>
<gene>
    <name evidence="4" type="ORF">A3C93_06245</name>
</gene>
<organism evidence="4 5">
    <name type="scientific">Candidatus Lloydbacteria bacterium RIFCSPHIGHO2_02_FULL_54_17</name>
    <dbReference type="NCBI Taxonomy" id="1798664"/>
    <lineage>
        <taxon>Bacteria</taxon>
        <taxon>Candidatus Lloydiibacteriota</taxon>
    </lineage>
</organism>
<evidence type="ECO:0000256" key="1">
    <source>
        <dbReference type="ARBA" id="ARBA00022679"/>
    </source>
</evidence>
<dbReference type="SUPFAM" id="SSF53448">
    <property type="entry name" value="Nucleotide-diphospho-sugar transferases"/>
    <property type="match status" value="1"/>
</dbReference>
<proteinExistence type="predicted"/>
<evidence type="ECO:0000259" key="3">
    <source>
        <dbReference type="Pfam" id="PF00483"/>
    </source>
</evidence>
<dbReference type="Proteomes" id="UP000178636">
    <property type="component" value="Unassembled WGS sequence"/>
</dbReference>
<name>A0A1G2DIP0_9BACT</name>
<sequence>MMQAITQAVILAAGKGTRMLPLTETRPKPMQEVSGKNLIEWKLAALPEAIRDVVIVVGYQGEQIREFFGDMWHGRSIRYVVQEKLNGTAGALWSARNLLHGRFLVLMGDDLYAKEDIALMTEYSWAIGGQKIVRQEVGGEILSNPDGTFAGMNERRHFIEQGFMNTGLYVLDEEIFSYDPVPIGGSSTEFGLPHTLAVLAKKTPVAIVKATKWLQVTTPEDLRRAEEFVGV</sequence>
<dbReference type="Pfam" id="PF00483">
    <property type="entry name" value="NTP_transferase"/>
    <property type="match status" value="1"/>
</dbReference>
<dbReference type="Gene3D" id="3.90.550.10">
    <property type="entry name" value="Spore Coat Polysaccharide Biosynthesis Protein SpsA, Chain A"/>
    <property type="match status" value="1"/>
</dbReference>
<dbReference type="EMBL" id="MHLO01000016">
    <property type="protein sequence ID" value="OGZ12678.1"/>
    <property type="molecule type" value="Genomic_DNA"/>
</dbReference>
<reference evidence="4 5" key="1">
    <citation type="journal article" date="2016" name="Nat. Commun.">
        <title>Thousands of microbial genomes shed light on interconnected biogeochemical processes in an aquifer system.</title>
        <authorList>
            <person name="Anantharaman K."/>
            <person name="Brown C.T."/>
            <person name="Hug L.A."/>
            <person name="Sharon I."/>
            <person name="Castelle C.J."/>
            <person name="Probst A.J."/>
            <person name="Thomas B.C."/>
            <person name="Singh A."/>
            <person name="Wilkins M.J."/>
            <person name="Karaoz U."/>
            <person name="Brodie E.L."/>
            <person name="Williams K.H."/>
            <person name="Hubbard S.S."/>
            <person name="Banfield J.F."/>
        </authorList>
    </citation>
    <scope>NUCLEOTIDE SEQUENCE [LARGE SCALE GENOMIC DNA]</scope>
</reference>
<keyword evidence="1" id="KW-0808">Transferase</keyword>
<dbReference type="CDD" id="cd04181">
    <property type="entry name" value="NTP_transferase"/>
    <property type="match status" value="1"/>
</dbReference>
<comment type="caution">
    <text evidence="4">The sequence shown here is derived from an EMBL/GenBank/DDBJ whole genome shotgun (WGS) entry which is preliminary data.</text>
</comment>
<keyword evidence="2" id="KW-0548">Nucleotidyltransferase</keyword>
<feature type="domain" description="Nucleotidyl transferase" evidence="3">
    <location>
        <begin position="8"/>
        <end position="228"/>
    </location>
</feature>
<evidence type="ECO:0000313" key="4">
    <source>
        <dbReference type="EMBL" id="OGZ12678.1"/>
    </source>
</evidence>
<dbReference type="STRING" id="1798664.A3C93_06245"/>
<evidence type="ECO:0000256" key="2">
    <source>
        <dbReference type="ARBA" id="ARBA00022695"/>
    </source>
</evidence>
<dbReference type="GO" id="GO:0016779">
    <property type="term" value="F:nucleotidyltransferase activity"/>
    <property type="evidence" value="ECO:0007669"/>
    <property type="project" value="UniProtKB-KW"/>
</dbReference>
<dbReference type="AlphaFoldDB" id="A0A1G2DIP0"/>
<evidence type="ECO:0000313" key="5">
    <source>
        <dbReference type="Proteomes" id="UP000178636"/>
    </source>
</evidence>